<organism evidence="2 3">
    <name type="scientific">Maritimibacter alkaliphilus HTCC2654</name>
    <dbReference type="NCBI Taxonomy" id="314271"/>
    <lineage>
        <taxon>Bacteria</taxon>
        <taxon>Pseudomonadati</taxon>
        <taxon>Pseudomonadota</taxon>
        <taxon>Alphaproteobacteria</taxon>
        <taxon>Rhodobacterales</taxon>
        <taxon>Roseobacteraceae</taxon>
        <taxon>Maritimibacter</taxon>
    </lineage>
</organism>
<protein>
    <recommendedName>
        <fullName evidence="4">CDP-diacylglycerol--glycerol-3-phosphate 3-phosphatidyltransferase</fullName>
    </recommendedName>
</protein>
<sequence length="204" mass="21306">MTRRPLATRSAGWAKALARGLARTRVTPNAISKASVLFAGLACVAFWASRGVADGWLVVAAAAIQLRLLCNLLDGMVAVEGGKASADGAFWNEFPDRIADVAILVGAGLAVDNPALGWAVGSVAVGTAYVREARVAQGLEADFSGPMAKPHRMAAMTVAALLAIALPRIAGHATLELALWVVLIGTVLTLVRRAVRFREALSRK</sequence>
<dbReference type="GO" id="GO:0008654">
    <property type="term" value="P:phospholipid biosynthetic process"/>
    <property type="evidence" value="ECO:0007669"/>
    <property type="project" value="InterPro"/>
</dbReference>
<keyword evidence="1" id="KW-0472">Membrane</keyword>
<dbReference type="Pfam" id="PF01066">
    <property type="entry name" value="CDP-OH_P_transf"/>
    <property type="match status" value="1"/>
</dbReference>
<gene>
    <name evidence="2" type="ORF">RB2654_16906</name>
</gene>
<keyword evidence="1" id="KW-0812">Transmembrane</keyword>
<dbReference type="InterPro" id="IPR000462">
    <property type="entry name" value="CDP-OH_P_trans"/>
</dbReference>
<dbReference type="Gene3D" id="1.20.120.1760">
    <property type="match status" value="1"/>
</dbReference>
<dbReference type="AlphaFoldDB" id="A3VBN6"/>
<dbReference type="HOGENOM" id="CLU_091604_0_0_5"/>
<dbReference type="InterPro" id="IPR043130">
    <property type="entry name" value="CDP-OH_PTrfase_TM_dom"/>
</dbReference>
<dbReference type="GO" id="GO:0016020">
    <property type="term" value="C:membrane"/>
    <property type="evidence" value="ECO:0007669"/>
    <property type="project" value="InterPro"/>
</dbReference>
<name>A3VBN6_9RHOB</name>
<evidence type="ECO:0000313" key="3">
    <source>
        <dbReference type="Proteomes" id="UP000002931"/>
    </source>
</evidence>
<evidence type="ECO:0008006" key="4">
    <source>
        <dbReference type="Google" id="ProtNLM"/>
    </source>
</evidence>
<evidence type="ECO:0000313" key="2">
    <source>
        <dbReference type="EMBL" id="EAQ14369.1"/>
    </source>
</evidence>
<keyword evidence="1" id="KW-1133">Transmembrane helix</keyword>
<dbReference type="EMBL" id="AAMT01000002">
    <property type="protein sequence ID" value="EAQ14369.1"/>
    <property type="molecule type" value="Genomic_DNA"/>
</dbReference>
<dbReference type="eggNOG" id="COG0558">
    <property type="taxonomic scope" value="Bacteria"/>
</dbReference>
<proteinExistence type="predicted"/>
<feature type="transmembrane region" description="Helical" evidence="1">
    <location>
        <begin position="177"/>
        <end position="195"/>
    </location>
</feature>
<evidence type="ECO:0000256" key="1">
    <source>
        <dbReference type="SAM" id="Phobius"/>
    </source>
</evidence>
<accession>A3VBN6</accession>
<dbReference type="Proteomes" id="UP000002931">
    <property type="component" value="Unassembled WGS sequence"/>
</dbReference>
<dbReference type="RefSeq" id="WP_008333747.1">
    <property type="nucleotide sequence ID" value="NZ_CH902578.1"/>
</dbReference>
<keyword evidence="3" id="KW-1185">Reference proteome</keyword>
<dbReference type="GO" id="GO:0016780">
    <property type="term" value="F:phosphotransferase activity, for other substituted phosphate groups"/>
    <property type="evidence" value="ECO:0007669"/>
    <property type="project" value="InterPro"/>
</dbReference>
<reference evidence="2 3" key="1">
    <citation type="journal article" date="2010" name="J. Bacteriol.">
        <title>Genome sequences of Pelagibaca bermudensis HTCC2601T and Maritimibacter alkaliphilus HTCC2654T, the type strains of two marine Roseobacter genera.</title>
        <authorList>
            <person name="Thrash J.C."/>
            <person name="Cho J.C."/>
            <person name="Ferriera S."/>
            <person name="Johnson J."/>
            <person name="Vergin K.L."/>
            <person name="Giovannoni S.J."/>
        </authorList>
    </citation>
    <scope>NUCLEOTIDE SEQUENCE [LARGE SCALE GENOMIC DNA]</scope>
    <source>
        <strain evidence="2 3">HTCC2654</strain>
    </source>
</reference>
<comment type="caution">
    <text evidence="2">The sequence shown here is derived from an EMBL/GenBank/DDBJ whole genome shotgun (WGS) entry which is preliminary data.</text>
</comment>
<dbReference type="STRING" id="314271.RB2654_16906"/>